<sequence>MPLLFSCATYNNRIGTYYEQVTNNQYDKAFMAIDHNKLLQRKRNRLLYLFEKGKMAHLMKQYDSSNLFFNEADLFIEDARTSASDIALGTLLNPMMETYKGEDFEKFMVHYYKALNYLGLGQGNEAMVEARRISLRSYAQQDKTGNNANRYSDDAFALMMQGIIYEQSGDMNNAFISYRNAVDIFLKNNNRWYGVSLPGQLKQDLLRTAAANGFMDEVQRYSTLLNTTIQPSAKAPGGELILFWENGLAPVKQEQNFFFSLTKDGLGNFMFTDAAGSVNVPFIYDNNYNASNIKAEELRSLRVAFPRYQEQPVFYTQGTVSVNNAQYNFEQAENINDLAFATLKERFLKEMTKTLSRLAIKKLAEAAARPKKDDKNKDEKEALAAAIQVFSFVTEKADTRNWQSLPHTILYTRIPLQPGSNELQINFTGQNQQTKPIRLVVEGNGRLQVQNVCTMR</sequence>
<gene>
    <name evidence="1" type="ORF">FAM09_06975</name>
</gene>
<organism evidence="1 2">
    <name type="scientific">Niastella caeni</name>
    <dbReference type="NCBI Taxonomy" id="2569763"/>
    <lineage>
        <taxon>Bacteria</taxon>
        <taxon>Pseudomonadati</taxon>
        <taxon>Bacteroidota</taxon>
        <taxon>Chitinophagia</taxon>
        <taxon>Chitinophagales</taxon>
        <taxon>Chitinophagaceae</taxon>
        <taxon>Niastella</taxon>
    </lineage>
</organism>
<accession>A0A4S8I394</accession>
<dbReference type="Proteomes" id="UP000306918">
    <property type="component" value="Unassembled WGS sequence"/>
</dbReference>
<dbReference type="InterPro" id="IPR011990">
    <property type="entry name" value="TPR-like_helical_dom_sf"/>
</dbReference>
<proteinExistence type="predicted"/>
<evidence type="ECO:0008006" key="3">
    <source>
        <dbReference type="Google" id="ProtNLM"/>
    </source>
</evidence>
<comment type="caution">
    <text evidence="1">The sequence shown here is derived from an EMBL/GenBank/DDBJ whole genome shotgun (WGS) entry which is preliminary data.</text>
</comment>
<evidence type="ECO:0000313" key="1">
    <source>
        <dbReference type="EMBL" id="THU42059.1"/>
    </source>
</evidence>
<keyword evidence="2" id="KW-1185">Reference proteome</keyword>
<dbReference type="OrthoDB" id="9769023at2"/>
<dbReference type="Gene3D" id="1.25.40.10">
    <property type="entry name" value="Tetratricopeptide repeat domain"/>
    <property type="match status" value="1"/>
</dbReference>
<dbReference type="SUPFAM" id="SSF48452">
    <property type="entry name" value="TPR-like"/>
    <property type="match status" value="1"/>
</dbReference>
<name>A0A4S8I394_9BACT</name>
<evidence type="ECO:0000313" key="2">
    <source>
        <dbReference type="Proteomes" id="UP000306918"/>
    </source>
</evidence>
<dbReference type="AlphaFoldDB" id="A0A4S8I394"/>
<protein>
    <recommendedName>
        <fullName evidence="3">Tetratricopeptide repeat protein</fullName>
    </recommendedName>
</protein>
<dbReference type="EMBL" id="STFF01000001">
    <property type="protein sequence ID" value="THU42059.1"/>
    <property type="molecule type" value="Genomic_DNA"/>
</dbReference>
<reference evidence="1 2" key="1">
    <citation type="submission" date="2019-04" db="EMBL/GenBank/DDBJ databases">
        <title>Niastella caeni sp. nov., isolated from activated sludge.</title>
        <authorList>
            <person name="Sheng M."/>
        </authorList>
    </citation>
    <scope>NUCLEOTIDE SEQUENCE [LARGE SCALE GENOMIC DNA]</scope>
    <source>
        <strain evidence="1 2">HX-2-15</strain>
    </source>
</reference>